<dbReference type="AlphaFoldDB" id="A0A1I1EWI0"/>
<gene>
    <name evidence="1" type="ORF">SAMN05216167_10144</name>
</gene>
<dbReference type="STRING" id="662367.SAMN05216167_10144"/>
<dbReference type="Proteomes" id="UP000198598">
    <property type="component" value="Unassembled WGS sequence"/>
</dbReference>
<evidence type="ECO:0000313" key="1">
    <source>
        <dbReference type="EMBL" id="SFB89858.1"/>
    </source>
</evidence>
<name>A0A1I1EWI0_9BACT</name>
<accession>A0A1I1EWI0</accession>
<sequence length="115" mass="12673">MSDEDFRSYAGSYRNLVVRSLGEKYSLQARGFETLVIAERGQSLSDKSITKMRTSVKGLLVRALTSLTITPEFRSSGKHLSGWQKEIEDAGLATELGVICQRISDSIFEAKVALA</sequence>
<dbReference type="RefSeq" id="WP_143100608.1">
    <property type="nucleotide sequence ID" value="NZ_FOLQ01000001.1"/>
</dbReference>
<dbReference type="EMBL" id="FOLQ01000001">
    <property type="protein sequence ID" value="SFB89858.1"/>
    <property type="molecule type" value="Genomic_DNA"/>
</dbReference>
<proteinExistence type="predicted"/>
<evidence type="ECO:0000313" key="2">
    <source>
        <dbReference type="Proteomes" id="UP000198598"/>
    </source>
</evidence>
<dbReference type="OrthoDB" id="964800at2"/>
<reference evidence="1 2" key="1">
    <citation type="submission" date="2016-10" db="EMBL/GenBank/DDBJ databases">
        <authorList>
            <person name="de Groot N.N."/>
        </authorList>
    </citation>
    <scope>NUCLEOTIDE SEQUENCE [LARGE SCALE GENOMIC DNA]</scope>
    <source>
        <strain evidence="1 2">DSM 26130</strain>
    </source>
</reference>
<keyword evidence="2" id="KW-1185">Reference proteome</keyword>
<organism evidence="1 2">
    <name type="scientific">Spirosoma endophyticum</name>
    <dbReference type="NCBI Taxonomy" id="662367"/>
    <lineage>
        <taxon>Bacteria</taxon>
        <taxon>Pseudomonadati</taxon>
        <taxon>Bacteroidota</taxon>
        <taxon>Cytophagia</taxon>
        <taxon>Cytophagales</taxon>
        <taxon>Cytophagaceae</taxon>
        <taxon>Spirosoma</taxon>
    </lineage>
</organism>
<protein>
    <submittedName>
        <fullName evidence="1">Uncharacterized protein</fullName>
    </submittedName>
</protein>